<feature type="region of interest" description="Disordered" evidence="1">
    <location>
        <begin position="345"/>
        <end position="371"/>
    </location>
</feature>
<dbReference type="InterPro" id="IPR005693">
    <property type="entry name" value="Mce"/>
</dbReference>
<dbReference type="PANTHER" id="PTHR33371">
    <property type="entry name" value="INTERMEMBRANE PHOSPHOLIPID TRANSPORT SYSTEM BINDING PROTEIN MLAD-RELATED"/>
    <property type="match status" value="1"/>
</dbReference>
<dbReference type="Proteomes" id="UP000264006">
    <property type="component" value="Chromosome"/>
</dbReference>
<dbReference type="GO" id="GO:0005576">
    <property type="term" value="C:extracellular region"/>
    <property type="evidence" value="ECO:0007669"/>
    <property type="project" value="TreeGrafter"/>
</dbReference>
<dbReference type="InterPro" id="IPR024516">
    <property type="entry name" value="Mce_C"/>
</dbReference>
<dbReference type="AlphaFoldDB" id="A0A346Y0L6"/>
<dbReference type="InterPro" id="IPR003399">
    <property type="entry name" value="Mce/MlaD"/>
</dbReference>
<dbReference type="EMBL" id="CP031165">
    <property type="protein sequence ID" value="AXV08013.1"/>
    <property type="molecule type" value="Genomic_DNA"/>
</dbReference>
<dbReference type="PANTHER" id="PTHR33371:SF17">
    <property type="entry name" value="MCE-FAMILY PROTEIN MCE1B"/>
    <property type="match status" value="1"/>
</dbReference>
<keyword evidence="5" id="KW-1185">Reference proteome</keyword>
<evidence type="ECO:0000259" key="3">
    <source>
        <dbReference type="Pfam" id="PF11887"/>
    </source>
</evidence>
<organism evidence="4 5">
    <name type="scientific">Euzebya pacifica</name>
    <dbReference type="NCBI Taxonomy" id="1608957"/>
    <lineage>
        <taxon>Bacteria</taxon>
        <taxon>Bacillati</taxon>
        <taxon>Actinomycetota</taxon>
        <taxon>Nitriliruptoria</taxon>
        <taxon>Euzebyales</taxon>
    </lineage>
</organism>
<dbReference type="RefSeq" id="WP_164710647.1">
    <property type="nucleotide sequence ID" value="NZ_CAXIBR010000023.1"/>
</dbReference>
<dbReference type="InterPro" id="IPR052336">
    <property type="entry name" value="MlaD_Phospholipid_Transporter"/>
</dbReference>
<evidence type="ECO:0000256" key="1">
    <source>
        <dbReference type="SAM" id="MobiDB-lite"/>
    </source>
</evidence>
<dbReference type="GO" id="GO:0051701">
    <property type="term" value="P:biological process involved in interaction with host"/>
    <property type="evidence" value="ECO:0007669"/>
    <property type="project" value="TreeGrafter"/>
</dbReference>
<gene>
    <name evidence="4" type="ORF">DVS28_a3338</name>
</gene>
<dbReference type="KEGG" id="euz:DVS28_a3338"/>
<evidence type="ECO:0000313" key="4">
    <source>
        <dbReference type="EMBL" id="AXV08013.1"/>
    </source>
</evidence>
<proteinExistence type="predicted"/>
<feature type="domain" description="Mce/MlaD" evidence="2">
    <location>
        <begin position="49"/>
        <end position="121"/>
    </location>
</feature>
<sequence length="406" mass="43028">MTDRLPGTKFVLFAIVCTIAAGWVTSISGNIALDRIIPTVLPFLDDAKVFEAELEEAAGLLVGDDVRVAGVDVGRVNSIRLEQGLAVVEFEVADDIEPTTTWGVGARWRNVIGQRFLYLYPAPGGVPLPEGERIDISRSVAVADLAAFVDQITPLLEAIDPVSQNKLTQALNDTLIGREDDIQNLVVNLSDLADTVSSQEPEIRAVIANANLLLGEFNTREAELVGFIDQLRLVSSTLANRNGELLDAAVDLTRVQAELGRLIAANDDGLVSSLDNLEQVTERIGEQRGELEDSLASLRQGFASYMLSSRSGQWFNVRAVAVQVQAGGQVVTCITESGTACSIPNSAQHSSAGTVPTSGSASGPGAPPELSYAPERLDAIEVVTGMPLLAAQDVAAANVTTVEEGR</sequence>
<name>A0A346Y0L6_9ACTN</name>
<reference evidence="4 5" key="1">
    <citation type="submission" date="2018-09" db="EMBL/GenBank/DDBJ databases">
        <title>Complete genome sequence of Euzebya sp. DY32-46 isolated from seawater of Pacific Ocean.</title>
        <authorList>
            <person name="Xu L."/>
            <person name="Wu Y.-H."/>
            <person name="Xu X.-W."/>
        </authorList>
    </citation>
    <scope>NUCLEOTIDE SEQUENCE [LARGE SCALE GENOMIC DNA]</scope>
    <source>
        <strain evidence="4 5">DY32-46</strain>
    </source>
</reference>
<evidence type="ECO:0000259" key="2">
    <source>
        <dbReference type="Pfam" id="PF02470"/>
    </source>
</evidence>
<protein>
    <submittedName>
        <fullName evidence="4">MCE-family protein Mce1B</fullName>
    </submittedName>
</protein>
<feature type="compositionally biased region" description="Polar residues" evidence="1">
    <location>
        <begin position="345"/>
        <end position="361"/>
    </location>
</feature>
<dbReference type="Pfam" id="PF11887">
    <property type="entry name" value="Mce4_CUP1"/>
    <property type="match status" value="1"/>
</dbReference>
<dbReference type="NCBIfam" id="TIGR00996">
    <property type="entry name" value="Mtu_fam_mce"/>
    <property type="match status" value="1"/>
</dbReference>
<dbReference type="Pfam" id="PF02470">
    <property type="entry name" value="MlaD"/>
    <property type="match status" value="1"/>
</dbReference>
<feature type="domain" description="Mammalian cell entry C-terminal" evidence="3">
    <location>
        <begin position="127"/>
        <end position="303"/>
    </location>
</feature>
<accession>A0A346Y0L6</accession>
<evidence type="ECO:0000313" key="5">
    <source>
        <dbReference type="Proteomes" id="UP000264006"/>
    </source>
</evidence>